<dbReference type="EMBL" id="UINC01006020">
    <property type="protein sequence ID" value="SVA24985.1"/>
    <property type="molecule type" value="Genomic_DNA"/>
</dbReference>
<name>A0A381U9S5_9ZZZZ</name>
<protein>
    <submittedName>
        <fullName evidence="1">Uncharacterized protein</fullName>
    </submittedName>
</protein>
<dbReference type="AlphaFoldDB" id="A0A381U9S5"/>
<organism evidence="1">
    <name type="scientific">marine metagenome</name>
    <dbReference type="NCBI Taxonomy" id="408172"/>
    <lineage>
        <taxon>unclassified sequences</taxon>
        <taxon>metagenomes</taxon>
        <taxon>ecological metagenomes</taxon>
    </lineage>
</organism>
<gene>
    <name evidence="1" type="ORF">METZ01_LOCUS77839</name>
</gene>
<accession>A0A381U9S5</accession>
<proteinExistence type="predicted"/>
<sequence>MVLTAENLMKANFHLRHNSCKYGFVTQFGTVNNSVDPIYSPETLFLCFSG</sequence>
<evidence type="ECO:0000313" key="1">
    <source>
        <dbReference type="EMBL" id="SVA24985.1"/>
    </source>
</evidence>
<reference evidence="1" key="1">
    <citation type="submission" date="2018-05" db="EMBL/GenBank/DDBJ databases">
        <authorList>
            <person name="Lanie J.A."/>
            <person name="Ng W.-L."/>
            <person name="Kazmierczak K.M."/>
            <person name="Andrzejewski T.M."/>
            <person name="Davidsen T.M."/>
            <person name="Wayne K.J."/>
            <person name="Tettelin H."/>
            <person name="Glass J.I."/>
            <person name="Rusch D."/>
            <person name="Podicherti R."/>
            <person name="Tsui H.-C.T."/>
            <person name="Winkler M.E."/>
        </authorList>
    </citation>
    <scope>NUCLEOTIDE SEQUENCE</scope>
</reference>